<organism evidence="2">
    <name type="scientific">uncultured Thermomicrobiales bacterium</name>
    <dbReference type="NCBI Taxonomy" id="1645740"/>
    <lineage>
        <taxon>Bacteria</taxon>
        <taxon>Pseudomonadati</taxon>
        <taxon>Thermomicrobiota</taxon>
        <taxon>Thermomicrobia</taxon>
        <taxon>Thermomicrobiales</taxon>
        <taxon>environmental samples</taxon>
    </lineage>
</organism>
<keyword evidence="1" id="KW-1133">Transmembrane helix</keyword>
<reference evidence="2" key="1">
    <citation type="submission" date="2020-02" db="EMBL/GenBank/DDBJ databases">
        <authorList>
            <person name="Meier V. D."/>
        </authorList>
    </citation>
    <scope>NUCLEOTIDE SEQUENCE</scope>
    <source>
        <strain evidence="2">AVDCRST_MAG33</strain>
    </source>
</reference>
<proteinExistence type="predicted"/>
<protein>
    <submittedName>
        <fullName evidence="2">Uncharacterized protein</fullName>
    </submittedName>
</protein>
<accession>A0A6J4UAE6</accession>
<keyword evidence="1" id="KW-0812">Transmembrane</keyword>
<evidence type="ECO:0000256" key="1">
    <source>
        <dbReference type="SAM" id="Phobius"/>
    </source>
</evidence>
<gene>
    <name evidence="2" type="ORF">AVDCRST_MAG33-144</name>
</gene>
<dbReference type="EMBL" id="CADCWK010000012">
    <property type="protein sequence ID" value="CAA9542449.1"/>
    <property type="molecule type" value="Genomic_DNA"/>
</dbReference>
<dbReference type="AlphaFoldDB" id="A0A6J4UAE6"/>
<keyword evidence="1" id="KW-0472">Membrane</keyword>
<sequence>MDPPPGQSRSVEVEAGPTATAVVVIVEVVVIVAPRPAVFGRGAVRAVIVVTLVPAVGSVAPVPVIFVAEEPDEEAAEAVVLPVARTVGPMTSRAVEAVEEIVEHGVVLSAAPGMQKTLAAS</sequence>
<feature type="transmembrane region" description="Helical" evidence="1">
    <location>
        <begin position="46"/>
        <end position="68"/>
    </location>
</feature>
<feature type="transmembrane region" description="Helical" evidence="1">
    <location>
        <begin position="15"/>
        <end position="34"/>
    </location>
</feature>
<evidence type="ECO:0000313" key="2">
    <source>
        <dbReference type="EMBL" id="CAA9542449.1"/>
    </source>
</evidence>
<name>A0A6J4UAE6_9BACT</name>